<evidence type="ECO:0000259" key="2">
    <source>
        <dbReference type="Pfam" id="PF25908"/>
    </source>
</evidence>
<feature type="domain" description="DUF7963" evidence="2">
    <location>
        <begin position="12"/>
        <end position="95"/>
    </location>
</feature>
<dbReference type="AlphaFoldDB" id="A0A835QU15"/>
<gene>
    <name evidence="3" type="ORF">HPP92_014244</name>
</gene>
<organism evidence="3 4">
    <name type="scientific">Vanilla planifolia</name>
    <name type="common">Vanilla</name>
    <dbReference type="NCBI Taxonomy" id="51239"/>
    <lineage>
        <taxon>Eukaryota</taxon>
        <taxon>Viridiplantae</taxon>
        <taxon>Streptophyta</taxon>
        <taxon>Embryophyta</taxon>
        <taxon>Tracheophyta</taxon>
        <taxon>Spermatophyta</taxon>
        <taxon>Magnoliopsida</taxon>
        <taxon>Liliopsida</taxon>
        <taxon>Asparagales</taxon>
        <taxon>Orchidaceae</taxon>
        <taxon>Vanilloideae</taxon>
        <taxon>Vanilleae</taxon>
        <taxon>Vanilla</taxon>
    </lineage>
</organism>
<sequence length="746" mass="82289">MAAPSAPGTGEAAEAAARAVSRRYEALVSVRSKAMKGKGAWYWAHLEPLLIHGPDSGLPKAVKLRCCLCDAVFSASNPSRTSSEHLKRGTCPNFTSAAAAAGPSSAPRPISSLPPSRKRPSLPSTSAPEPSPSLPCLALVDPSAAAGNYPAFSSSSSPPSLPPPLTVVAAPHHPLVLSGGKEDLDALAMLQDSVQRLKCPKASPGPALSKPQADAALFLFAEWLLDTGIAASPSSLDHPKLRAFLLQLGLPNLSPRHVFGPMLDHHYRIARSESISRTRDALFFQLDSAGWNSDHGLISIAVNLPYGTTVLHRSIVASSRATSDYAEDILRVAIDSLSEGGSTHRCAGIVADRFKSKALRSIEAQNQWMVNVPCQRRGFHCLIQDFASGLPLFHSAASNCSRIAAFFNSHSVGRALLHKYQLQELNHSHLLHYPSSFDPARNFLNVFPMLEDVMGCSHFLQLAIIDEEYKLLCLEDPAARELADMIRDMRFWNELEAVRSLVKLVETMTNEMEAERPLLGQCLQLWDELRNRVKDWRTKFVLEGTVDEIVERRFKKNYHPAWSAAFILDPLYLSKDASGKYLPPFKFLTPEQEKDVDRLITRLVSREEAHIVLMELMKWRTEGLDPLYAQAVQVKQADPTTGKMRLANPQSSRLVWETCLGELPSLGRVAVRLIFLHATAWRVHCSPLMLACARRSRAAAQRVEKMVFVAAHSRFKRRIFVDEDEKDVEILAEDDEASASVEASSM</sequence>
<dbReference type="SUPFAM" id="SSF53098">
    <property type="entry name" value="Ribonuclease H-like"/>
    <property type="match status" value="1"/>
</dbReference>
<reference evidence="3 4" key="1">
    <citation type="journal article" date="2020" name="Nat. Food">
        <title>A phased Vanilla planifolia genome enables genetic improvement of flavour and production.</title>
        <authorList>
            <person name="Hasing T."/>
            <person name="Tang H."/>
            <person name="Brym M."/>
            <person name="Khazi F."/>
            <person name="Huang T."/>
            <person name="Chambers A.H."/>
        </authorList>
    </citation>
    <scope>NUCLEOTIDE SEQUENCE [LARGE SCALE GENOMIC DNA]</scope>
    <source>
        <tissue evidence="3">Leaf</tissue>
    </source>
</reference>
<comment type="caution">
    <text evidence="3">The sequence shown here is derived from an EMBL/GenBank/DDBJ whole genome shotgun (WGS) entry which is preliminary data.</text>
</comment>
<proteinExistence type="predicted"/>
<feature type="region of interest" description="Disordered" evidence="1">
    <location>
        <begin position="97"/>
        <end position="133"/>
    </location>
</feature>
<accession>A0A835QU15</accession>
<evidence type="ECO:0000256" key="1">
    <source>
        <dbReference type="SAM" id="MobiDB-lite"/>
    </source>
</evidence>
<dbReference type="EMBL" id="JADCNM010000007">
    <property type="protein sequence ID" value="KAG0474558.1"/>
    <property type="molecule type" value="Genomic_DNA"/>
</dbReference>
<dbReference type="InterPro" id="IPR012337">
    <property type="entry name" value="RNaseH-like_sf"/>
</dbReference>
<protein>
    <recommendedName>
        <fullName evidence="2">DUF7963 domain-containing protein</fullName>
    </recommendedName>
</protein>
<evidence type="ECO:0000313" key="4">
    <source>
        <dbReference type="Proteomes" id="UP000639772"/>
    </source>
</evidence>
<dbReference type="PANTHER" id="PTHR32166">
    <property type="entry name" value="OSJNBA0013A04.12 PROTEIN"/>
    <property type="match status" value="1"/>
</dbReference>
<dbReference type="InterPro" id="IPR058269">
    <property type="entry name" value="DUF7963"/>
</dbReference>
<dbReference type="PANTHER" id="PTHR32166:SF24">
    <property type="entry name" value="F16P17.2 PROTEIN"/>
    <property type="match status" value="1"/>
</dbReference>
<dbReference type="Proteomes" id="UP000639772">
    <property type="component" value="Chromosome 7"/>
</dbReference>
<dbReference type="OrthoDB" id="1873691at2759"/>
<name>A0A835QU15_VANPL</name>
<feature type="compositionally biased region" description="Low complexity" evidence="1">
    <location>
        <begin position="97"/>
        <end position="115"/>
    </location>
</feature>
<dbReference type="Pfam" id="PF25908">
    <property type="entry name" value="DUF7963"/>
    <property type="match status" value="1"/>
</dbReference>
<evidence type="ECO:0000313" key="3">
    <source>
        <dbReference type="EMBL" id="KAG0474558.1"/>
    </source>
</evidence>